<gene>
    <name evidence="2" type="ORF">MPRM_31290</name>
</gene>
<accession>A0A7I7YVE1</accession>
<proteinExistence type="predicted"/>
<evidence type="ECO:0000256" key="1">
    <source>
        <dbReference type="SAM" id="MobiDB-lite"/>
    </source>
</evidence>
<feature type="region of interest" description="Disordered" evidence="1">
    <location>
        <begin position="317"/>
        <end position="389"/>
    </location>
</feature>
<reference evidence="2 3" key="1">
    <citation type="journal article" date="2019" name="Emerg. Microbes Infect.">
        <title>Comprehensive subspecies identification of 175 nontuberculous mycobacteria species based on 7547 genomic profiles.</title>
        <authorList>
            <person name="Matsumoto Y."/>
            <person name="Kinjo T."/>
            <person name="Motooka D."/>
            <person name="Nabeya D."/>
            <person name="Jung N."/>
            <person name="Uechi K."/>
            <person name="Horii T."/>
            <person name="Iida T."/>
            <person name="Fujita J."/>
            <person name="Nakamura S."/>
        </authorList>
    </citation>
    <scope>NUCLEOTIDE SEQUENCE [LARGE SCALE GENOMIC DNA]</scope>
    <source>
        <strain evidence="2 3">JCM 14742</strain>
    </source>
</reference>
<dbReference type="EMBL" id="AP022614">
    <property type="protein sequence ID" value="BBZ45848.1"/>
    <property type="molecule type" value="Genomic_DNA"/>
</dbReference>
<evidence type="ECO:0000313" key="2">
    <source>
        <dbReference type="EMBL" id="BBZ45848.1"/>
    </source>
</evidence>
<dbReference type="OrthoDB" id="4743268at2"/>
<dbReference type="RefSeq" id="WP_085271913.1">
    <property type="nucleotide sequence ID" value="NZ_AP022614.1"/>
</dbReference>
<name>A0A7I7YVE1_9MYCO</name>
<sequence length="425" mass="44962">MATVAASPDLSQLLSWPTEHLTEAADHWEAAGARSYGVAHQVWRDALSVDWQGQGAEALRAAAHTDMRATSGVADQLQAAAKTARGGVSDLHAARSRLRHAVRDANAAGFDVDEEMSVVDRSAGGPAAHRAAREAQAEALAADIRRRAAQLVALDQQVAGRVTAAVAGIRDTFPQTPARRPEVHGLDNHTFKQDPAPPTNPGADPPWKNLPTPKTLEDIRKVLRQLPKGRNRPIRELETPEEIKDFWDWLTKGAGDLPPRGDTARKVLPDGTEIDLRPDSESGGPTIEVVTPGSGKNPKVHLPLPFVDDPPALPPVLDHPRIAPVPPSPGHPAPLPPWLQNPSPPGFTLSPVQQPPVFGWDQPDPPASPVPHPAPSPPGGQSWLPQVGHDLSEGGKAVFGWVVVGGVLVWTILSGGGQGGEAAAP</sequence>
<evidence type="ECO:0000313" key="3">
    <source>
        <dbReference type="Proteomes" id="UP000467105"/>
    </source>
</evidence>
<dbReference type="AlphaFoldDB" id="A0A7I7YVE1"/>
<protein>
    <submittedName>
        <fullName evidence="2">Uncharacterized protein</fullName>
    </submittedName>
</protein>
<keyword evidence="3" id="KW-1185">Reference proteome</keyword>
<organism evidence="2 3">
    <name type="scientific">Mycobacterium parmense</name>
    <dbReference type="NCBI Taxonomy" id="185642"/>
    <lineage>
        <taxon>Bacteria</taxon>
        <taxon>Bacillati</taxon>
        <taxon>Actinomycetota</taxon>
        <taxon>Actinomycetes</taxon>
        <taxon>Mycobacteriales</taxon>
        <taxon>Mycobacteriaceae</taxon>
        <taxon>Mycobacterium</taxon>
        <taxon>Mycobacterium simiae complex</taxon>
    </lineage>
</organism>
<feature type="compositionally biased region" description="Pro residues" evidence="1">
    <location>
        <begin position="363"/>
        <end position="378"/>
    </location>
</feature>
<feature type="compositionally biased region" description="Pro residues" evidence="1">
    <location>
        <begin position="323"/>
        <end position="345"/>
    </location>
</feature>
<feature type="compositionally biased region" description="Basic and acidic residues" evidence="1">
    <location>
        <begin position="179"/>
        <end position="192"/>
    </location>
</feature>
<feature type="region of interest" description="Disordered" evidence="1">
    <location>
        <begin position="174"/>
        <end position="213"/>
    </location>
</feature>
<dbReference type="Proteomes" id="UP000467105">
    <property type="component" value="Chromosome"/>
</dbReference>
<feature type="compositionally biased region" description="Pro residues" evidence="1">
    <location>
        <begin position="195"/>
        <end position="204"/>
    </location>
</feature>